<keyword evidence="3" id="KW-1185">Reference proteome</keyword>
<feature type="non-terminal residue" evidence="2">
    <location>
        <position position="1"/>
    </location>
</feature>
<evidence type="ECO:0000313" key="2">
    <source>
        <dbReference type="EMBL" id="MCI60858.1"/>
    </source>
</evidence>
<dbReference type="Proteomes" id="UP000265520">
    <property type="component" value="Unassembled WGS sequence"/>
</dbReference>
<comment type="caution">
    <text evidence="2">The sequence shown here is derived from an EMBL/GenBank/DDBJ whole genome shotgun (WGS) entry which is preliminary data.</text>
</comment>
<feature type="region of interest" description="Disordered" evidence="1">
    <location>
        <begin position="57"/>
        <end position="88"/>
    </location>
</feature>
<dbReference type="AlphaFoldDB" id="A0A392TIP0"/>
<name>A0A392TIP0_9FABA</name>
<sequence length="88" mass="9998">GPVSFEYVPLGARIEELERDLARLNDAAPAQSKEREAERKVLRKKIKKLERSNGQLEAKVSSFEKDRQPAALHASLEQERSQLVDLND</sequence>
<organism evidence="2 3">
    <name type="scientific">Trifolium medium</name>
    <dbReference type="NCBI Taxonomy" id="97028"/>
    <lineage>
        <taxon>Eukaryota</taxon>
        <taxon>Viridiplantae</taxon>
        <taxon>Streptophyta</taxon>
        <taxon>Embryophyta</taxon>
        <taxon>Tracheophyta</taxon>
        <taxon>Spermatophyta</taxon>
        <taxon>Magnoliopsida</taxon>
        <taxon>eudicotyledons</taxon>
        <taxon>Gunneridae</taxon>
        <taxon>Pentapetalae</taxon>
        <taxon>rosids</taxon>
        <taxon>fabids</taxon>
        <taxon>Fabales</taxon>
        <taxon>Fabaceae</taxon>
        <taxon>Papilionoideae</taxon>
        <taxon>50 kb inversion clade</taxon>
        <taxon>NPAAA clade</taxon>
        <taxon>Hologalegina</taxon>
        <taxon>IRL clade</taxon>
        <taxon>Trifolieae</taxon>
        <taxon>Trifolium</taxon>
    </lineage>
</organism>
<feature type="non-terminal residue" evidence="2">
    <location>
        <position position="88"/>
    </location>
</feature>
<accession>A0A392TIP0</accession>
<evidence type="ECO:0000256" key="1">
    <source>
        <dbReference type="SAM" id="MobiDB-lite"/>
    </source>
</evidence>
<proteinExistence type="predicted"/>
<reference evidence="2 3" key="1">
    <citation type="journal article" date="2018" name="Front. Plant Sci.">
        <title>Red Clover (Trifolium pratense) and Zigzag Clover (T. medium) - A Picture of Genomic Similarities and Differences.</title>
        <authorList>
            <person name="Dluhosova J."/>
            <person name="Istvanek J."/>
            <person name="Nedelnik J."/>
            <person name="Repkova J."/>
        </authorList>
    </citation>
    <scope>NUCLEOTIDE SEQUENCE [LARGE SCALE GENOMIC DNA]</scope>
    <source>
        <strain evidence="3">cv. 10/8</strain>
        <tissue evidence="2">Leaf</tissue>
    </source>
</reference>
<evidence type="ECO:0000313" key="3">
    <source>
        <dbReference type="Proteomes" id="UP000265520"/>
    </source>
</evidence>
<protein>
    <submittedName>
        <fullName evidence="2">Uncharacterized protein</fullName>
    </submittedName>
</protein>
<dbReference type="EMBL" id="LXQA010589328">
    <property type="protein sequence ID" value="MCI60858.1"/>
    <property type="molecule type" value="Genomic_DNA"/>
</dbReference>